<gene>
    <name evidence="1" type="ORF">KEHDKFFH_06825</name>
</gene>
<evidence type="ECO:0000313" key="1">
    <source>
        <dbReference type="EMBL" id="PPI84916.1"/>
    </source>
</evidence>
<dbReference type="Proteomes" id="UP000239917">
    <property type="component" value="Unassembled WGS sequence"/>
</dbReference>
<dbReference type="RefSeq" id="WP_104321220.1">
    <property type="nucleotide sequence ID" value="NZ_PSSX01000004.1"/>
</dbReference>
<evidence type="ECO:0000313" key="2">
    <source>
        <dbReference type="Proteomes" id="UP000239917"/>
    </source>
</evidence>
<comment type="caution">
    <text evidence="1">The sequence shown here is derived from an EMBL/GenBank/DDBJ whole genome shotgun (WGS) entry which is preliminary data.</text>
</comment>
<dbReference type="OrthoDB" id="5406083at2"/>
<sequence length="1140" mass="125351">MSAVKAPSCAPSETFWLELTGQQSLAGHEYVLSEIADDGNEVVTSIEICEKHNGRKGPILAGHVEQPKKRSLILQLKGDETINVPVIDEEFIGPYALKAPQRQYQDNLMVSVHPTLFCDAGELTHPRPMSGYEEAIGAPVRTGWIYVFFRGRLWRELSVVTSEDAAPVLRDTPVAQARTASLEAANDRKAIGPELDVIHVPARLNGTDVYSDVYLAFSETQWSWEYISALEQDSGLITTRCRSARAIRAFLEGQPSLDGDWKRLDEMPVMRARDSAIESDFTFPGQWLHDVDGAKSQQAQDALIAQRDAIEADEHVVDADYFLETPSLYPRWRQLHLQNEPLPTIQAGTDVFGPLRDRHLITLHLRDSLQAARHLAQQMNAALALMLALVDNVKKRPFGVTAELFHNNFRRETLPDGSANPLYIDGGWFDNRIDESEGGRLQRTLYDVERAALRDFLTEAQAALVRLLNDERPQSLTATLRDLFALESGNTAAGYVQTGPLLQVLSLPAHRADPLVLPQESDANGNDEAAKIALKIATGEHPLGAMLLPFQDSSGEYQVGDATLLNLKSLVEALEDRSQDMRVLEPNVLRSMADHQEQTRGPDGQAIAGFVGRGASVFSSVAGEISQWWLTQVQSELTLRGAAFTADINRIKSAFEGFAEAAIPGRTTLQMEGADEGRTYIVLEVLDEQGNTLTSGAAVGAALRVSDYDAFDGVVKHQPVKRFMHQVTAHPGGLPSVLVVFDVWNFRNTVQDLSPESTSGRAILGVLSAFADLGVSSAQFATLLPQQPSWLEPQIVKWRKEAKWFARLAASFNTQDQFARAVVRNQLQAAGWLAGMFTTALMVSDSVSSFANGRWGAGSAQLIKAGGAATMVSADIIAARLLTPVGRRAVERTADQALQAAIGRLVPAAARWTGTVASGYVTALGFAIYVVGEIAFYRMMDDAVSKWLRAGPFSGDPDEQTDELASESNAYIALVKAMTPVSLQRIPDNRVAEWLQARKLTAWQNEAEAVLSFASPALAITGKPADIELVLSYEQEHYRLLGPNPAGGWRTGTIARKSGTIRQGIQNDFDEQRQSINFMIGKSQLSDFVPQSDYERVETRYRVKSLSLTFTVDVWNRGAKEYQSQEVTHTMEDLDVEWQG</sequence>
<dbReference type="CDD" id="cd20705">
    <property type="entry name" value="MIX_I"/>
    <property type="match status" value="1"/>
</dbReference>
<dbReference type="EMBL" id="PSSX01000004">
    <property type="protein sequence ID" value="PPI84916.1"/>
    <property type="molecule type" value="Genomic_DNA"/>
</dbReference>
<name>A0A2S5ZC02_9GAMM</name>
<keyword evidence="2" id="KW-1185">Reference proteome</keyword>
<organism evidence="1 2">
    <name type="scientific">Marinobacter maroccanus</name>
    <dbReference type="NCBI Taxonomy" id="2055143"/>
    <lineage>
        <taxon>Bacteria</taxon>
        <taxon>Pseudomonadati</taxon>
        <taxon>Pseudomonadota</taxon>
        <taxon>Gammaproteobacteria</taxon>
        <taxon>Pseudomonadales</taxon>
        <taxon>Marinobacteraceae</taxon>
        <taxon>Marinobacter</taxon>
    </lineage>
</organism>
<reference evidence="1 2" key="1">
    <citation type="submission" date="2018-01" db="EMBL/GenBank/DDBJ databases">
        <title>Complete genome sequences of the type strains of Marinobacter flavimaris and Marinobacter maroccanus.</title>
        <authorList>
            <person name="Palau M."/>
            <person name="Boujida N."/>
            <person name="Manresa A."/>
            <person name="Minana-Galbis D."/>
        </authorList>
    </citation>
    <scope>NUCLEOTIDE SEQUENCE [LARGE SCALE GENOMIC DNA]</scope>
    <source>
        <strain evidence="1 2">N4</strain>
    </source>
</reference>
<protein>
    <submittedName>
        <fullName evidence="1">Uncharacterized protein</fullName>
    </submittedName>
</protein>
<dbReference type="AlphaFoldDB" id="A0A2S5ZC02"/>
<accession>A0A2S5ZC02</accession>
<proteinExistence type="predicted"/>